<protein>
    <recommendedName>
        <fullName evidence="4">DUF1353 domain-containing protein</fullName>
    </recommendedName>
</protein>
<dbReference type="InterPro" id="IPR010767">
    <property type="entry name" value="Phage_CGC-2007_Cje0229"/>
</dbReference>
<organism evidence="2 3">
    <name type="scientific">Ruania alba</name>
    <dbReference type="NCBI Taxonomy" id="648782"/>
    <lineage>
        <taxon>Bacteria</taxon>
        <taxon>Bacillati</taxon>
        <taxon>Actinomycetota</taxon>
        <taxon>Actinomycetes</taxon>
        <taxon>Micrococcales</taxon>
        <taxon>Ruaniaceae</taxon>
        <taxon>Ruania</taxon>
    </lineage>
</organism>
<keyword evidence="1" id="KW-0472">Membrane</keyword>
<dbReference type="OrthoDB" id="4476615at2"/>
<feature type="transmembrane region" description="Helical" evidence="1">
    <location>
        <begin position="195"/>
        <end position="213"/>
    </location>
</feature>
<reference evidence="3" key="1">
    <citation type="submission" date="2016-10" db="EMBL/GenBank/DDBJ databases">
        <authorList>
            <person name="Varghese N."/>
            <person name="Submissions S."/>
        </authorList>
    </citation>
    <scope>NUCLEOTIDE SEQUENCE [LARGE SCALE GENOMIC DNA]</scope>
    <source>
        <strain evidence="3">DSM 21368</strain>
    </source>
</reference>
<feature type="transmembrane region" description="Helical" evidence="1">
    <location>
        <begin position="156"/>
        <end position="183"/>
    </location>
</feature>
<name>A0A1H5FBY0_9MICO</name>
<dbReference type="Pfam" id="PF07087">
    <property type="entry name" value="DUF1353"/>
    <property type="match status" value="1"/>
</dbReference>
<evidence type="ECO:0008006" key="4">
    <source>
        <dbReference type="Google" id="ProtNLM"/>
    </source>
</evidence>
<dbReference type="Proteomes" id="UP000199220">
    <property type="component" value="Unassembled WGS sequence"/>
</dbReference>
<proteinExistence type="predicted"/>
<dbReference type="RefSeq" id="WP_089772185.1">
    <property type="nucleotide sequence ID" value="NZ_FNTX01000001.1"/>
</dbReference>
<accession>A0A1H5FBY0</accession>
<evidence type="ECO:0000313" key="3">
    <source>
        <dbReference type="Proteomes" id="UP000199220"/>
    </source>
</evidence>
<dbReference type="EMBL" id="FNTX01000001">
    <property type="protein sequence ID" value="SEE00843.1"/>
    <property type="molecule type" value="Genomic_DNA"/>
</dbReference>
<keyword evidence="3" id="KW-1185">Reference proteome</keyword>
<keyword evidence="1" id="KW-0812">Transmembrane</keyword>
<feature type="transmembrane region" description="Helical" evidence="1">
    <location>
        <begin position="225"/>
        <end position="247"/>
    </location>
</feature>
<dbReference type="STRING" id="648782.SAMN04488554_1293"/>
<evidence type="ECO:0000256" key="1">
    <source>
        <dbReference type="SAM" id="Phobius"/>
    </source>
</evidence>
<gene>
    <name evidence="2" type="ORF">SAMN04488554_1293</name>
</gene>
<evidence type="ECO:0000313" key="2">
    <source>
        <dbReference type="EMBL" id="SEE00843.1"/>
    </source>
</evidence>
<dbReference type="AlphaFoldDB" id="A0A1H5FBY0"/>
<keyword evidence="1" id="KW-1133">Transmembrane helix</keyword>
<sequence>MASHRCSLPGCPAGYEVGEFFDPASDGPSRLEVRSIDGRQFSLLRPIGYRSDDYPEPFQVPGDLTSFRTDFASVPWMFTWLVPRSGRYTPAAVLHDALVVPGDYLGPPVDRVEADRIFRAALRDTGTPVVRSWLMWAAVSIATKWNAGTHRAAHRAVVIAFISVITILGIVATGDLLDLWSVLPWMGEHSFGAELARGAAAAVVIPAALSLSWGRLALAGTITGIALAFLVHITVAIAVVFSLYRIVERIVSGLPGD</sequence>